<evidence type="ECO:0000313" key="3">
    <source>
        <dbReference type="Proteomes" id="UP000215335"/>
    </source>
</evidence>
<evidence type="ECO:0000313" key="2">
    <source>
        <dbReference type="EMBL" id="OXU18752.1"/>
    </source>
</evidence>
<organism evidence="2 3">
    <name type="scientific">Trichomalopsis sarcophagae</name>
    <dbReference type="NCBI Taxonomy" id="543379"/>
    <lineage>
        <taxon>Eukaryota</taxon>
        <taxon>Metazoa</taxon>
        <taxon>Ecdysozoa</taxon>
        <taxon>Arthropoda</taxon>
        <taxon>Hexapoda</taxon>
        <taxon>Insecta</taxon>
        <taxon>Pterygota</taxon>
        <taxon>Neoptera</taxon>
        <taxon>Endopterygota</taxon>
        <taxon>Hymenoptera</taxon>
        <taxon>Apocrita</taxon>
        <taxon>Proctotrupomorpha</taxon>
        <taxon>Chalcidoidea</taxon>
        <taxon>Pteromalidae</taxon>
        <taxon>Pteromalinae</taxon>
        <taxon>Trichomalopsis</taxon>
    </lineage>
</organism>
<name>A0A232EKA1_9HYME</name>
<gene>
    <name evidence="2" type="ORF">TSAR_014573</name>
</gene>
<dbReference type="EMBL" id="NNAY01003859">
    <property type="protein sequence ID" value="OXU18752.1"/>
    <property type="molecule type" value="Genomic_DNA"/>
</dbReference>
<dbReference type="Proteomes" id="UP000215335">
    <property type="component" value="Unassembled WGS sequence"/>
</dbReference>
<feature type="region of interest" description="Disordered" evidence="1">
    <location>
        <begin position="95"/>
        <end position="149"/>
    </location>
</feature>
<keyword evidence="3" id="KW-1185">Reference proteome</keyword>
<feature type="compositionally biased region" description="Polar residues" evidence="1">
    <location>
        <begin position="95"/>
        <end position="132"/>
    </location>
</feature>
<feature type="compositionally biased region" description="Polar residues" evidence="1">
    <location>
        <begin position="139"/>
        <end position="149"/>
    </location>
</feature>
<dbReference type="AlphaFoldDB" id="A0A232EKA1"/>
<protein>
    <submittedName>
        <fullName evidence="2">Uncharacterized protein</fullName>
    </submittedName>
</protein>
<evidence type="ECO:0000256" key="1">
    <source>
        <dbReference type="SAM" id="MobiDB-lite"/>
    </source>
</evidence>
<comment type="caution">
    <text evidence="2">The sequence shown here is derived from an EMBL/GenBank/DDBJ whole genome shotgun (WGS) entry which is preliminary data.</text>
</comment>
<proteinExistence type="predicted"/>
<sequence length="236" mass="27242">MYLFNHLSKKNKRVVISNANPSIPNEVLLKVLKDIGIVAVFQMHYIRASSSKPGRSHIYSFRRQIELNEYTSTRNLRIVPHVNKRDIEVCPEFRTLTNSSNHPQELEDNASTDTPVQLNSIPKPTENSTNDRPNLKRPSASTSSEGTLTTNRLVNSGEKQIQHKPKEQPFRKHATKKFKLNTDQQVQDEVVVQTDNIEESLLPVKKRIEDNPHKYVLNYYDIQSVIEKTFGQRNIR</sequence>
<accession>A0A232EKA1</accession>
<reference evidence="2 3" key="1">
    <citation type="journal article" date="2017" name="Curr. Biol.">
        <title>The Evolution of Venom by Co-option of Single-Copy Genes.</title>
        <authorList>
            <person name="Martinson E.O."/>
            <person name="Mrinalini"/>
            <person name="Kelkar Y.D."/>
            <person name="Chang C.H."/>
            <person name="Werren J.H."/>
        </authorList>
    </citation>
    <scope>NUCLEOTIDE SEQUENCE [LARGE SCALE GENOMIC DNA]</scope>
    <source>
        <strain evidence="2 3">Alberta</strain>
        <tissue evidence="2">Whole body</tissue>
    </source>
</reference>